<reference evidence="2 3" key="1">
    <citation type="submission" date="2024-08" db="EMBL/GenBank/DDBJ databases">
        <title>Whole-genome sequencing of halo(alkali)philic microorganisms from hypersaline lakes.</title>
        <authorList>
            <person name="Sorokin D.Y."/>
            <person name="Merkel A.Y."/>
            <person name="Messina E."/>
            <person name="Yakimov M."/>
        </authorList>
    </citation>
    <scope>NUCLEOTIDE SEQUENCE [LARGE SCALE GENOMIC DNA]</scope>
    <source>
        <strain evidence="2 3">Cl-TMA</strain>
    </source>
</reference>
<dbReference type="RefSeq" id="WP_373654005.1">
    <property type="nucleotide sequence ID" value="NZ_JBGUAW010000001.1"/>
</dbReference>
<dbReference type="PANTHER" id="PTHR41795">
    <property type="entry name" value="EXOPOLYSACCHARIDE SYNTHESIS PROTEIN"/>
    <property type="match status" value="1"/>
</dbReference>
<comment type="caution">
    <text evidence="2">The sequence shown here is derived from an EMBL/GenBank/DDBJ whole genome shotgun (WGS) entry which is preliminary data.</text>
</comment>
<organism evidence="2 3">
    <name type="scientific">Thiohalorhabdus methylotrophus</name>
    <dbReference type="NCBI Taxonomy" id="3242694"/>
    <lineage>
        <taxon>Bacteria</taxon>
        <taxon>Pseudomonadati</taxon>
        <taxon>Pseudomonadota</taxon>
        <taxon>Gammaproteobacteria</taxon>
        <taxon>Thiohalorhabdales</taxon>
        <taxon>Thiohalorhabdaceae</taxon>
        <taxon>Thiohalorhabdus</taxon>
    </lineage>
</organism>
<dbReference type="Pfam" id="PF06055">
    <property type="entry name" value="ExoD"/>
    <property type="match status" value="1"/>
</dbReference>
<dbReference type="InterPro" id="IPR010331">
    <property type="entry name" value="ExoD"/>
</dbReference>
<evidence type="ECO:0000256" key="1">
    <source>
        <dbReference type="SAM" id="Phobius"/>
    </source>
</evidence>
<dbReference type="PIRSF" id="PIRSF033239">
    <property type="entry name" value="ExoD"/>
    <property type="match status" value="1"/>
</dbReference>
<keyword evidence="1" id="KW-0812">Transmembrane</keyword>
<keyword evidence="1" id="KW-1133">Transmembrane helix</keyword>
<gene>
    <name evidence="2" type="ORF">ACERLL_00040</name>
</gene>
<keyword evidence="1" id="KW-0472">Membrane</keyword>
<keyword evidence="3" id="KW-1185">Reference proteome</keyword>
<dbReference type="EMBL" id="JBGUAW010000001">
    <property type="protein sequence ID" value="MFA9459213.1"/>
    <property type="molecule type" value="Genomic_DNA"/>
</dbReference>
<dbReference type="PANTHER" id="PTHR41795:SF1">
    <property type="entry name" value="EXOPOLYSACCHARIDE SYNTHESIS PROTEIN"/>
    <property type="match status" value="1"/>
</dbReference>
<proteinExistence type="predicted"/>
<name>A0ABV4TPP4_9GAMM</name>
<feature type="transmembrane region" description="Helical" evidence="1">
    <location>
        <begin position="124"/>
        <end position="143"/>
    </location>
</feature>
<feature type="transmembrane region" description="Helical" evidence="1">
    <location>
        <begin position="175"/>
        <end position="194"/>
    </location>
</feature>
<dbReference type="Proteomes" id="UP001575181">
    <property type="component" value="Unassembled WGS sequence"/>
</dbReference>
<protein>
    <submittedName>
        <fullName evidence="2">Exopolysaccharide biosynthesis protein</fullName>
    </submittedName>
</protein>
<evidence type="ECO:0000313" key="3">
    <source>
        <dbReference type="Proteomes" id="UP001575181"/>
    </source>
</evidence>
<accession>A0ABV4TPP4</accession>
<feature type="transmembrane region" description="Helical" evidence="1">
    <location>
        <begin position="149"/>
        <end position="168"/>
    </location>
</feature>
<sequence length="195" mass="21311">MRQEPLSLEDLLDRIGDAAAERERVNLDTILDATGRRSFGPLILLSGLITLAPVIGDIPGMPTIMAALVLLTAGQLLFRREHFWLPGWLLKRSVGRQGLCKALRWMRPPARFLDRWTRPRLRRFAQGTALYAIAGVCILIALGMPVMELIPFSANGAGVALTAFGLALIARDGALALFAFLATALTFGLIIYTMV</sequence>
<evidence type="ECO:0000313" key="2">
    <source>
        <dbReference type="EMBL" id="MFA9459213.1"/>
    </source>
</evidence>